<protein>
    <submittedName>
        <fullName evidence="2">Uncharacterized protein</fullName>
    </submittedName>
</protein>
<feature type="non-terminal residue" evidence="2">
    <location>
        <position position="1"/>
    </location>
</feature>
<evidence type="ECO:0000256" key="1">
    <source>
        <dbReference type="SAM" id="MobiDB-lite"/>
    </source>
</evidence>
<gene>
    <name evidence="2" type="ORF">OFUS_LOCUS15609</name>
</gene>
<accession>A0A8S4PAK2</accession>
<name>A0A8S4PAK2_OWEFU</name>
<comment type="caution">
    <text evidence="2">The sequence shown here is derived from an EMBL/GenBank/DDBJ whole genome shotgun (WGS) entry which is preliminary data.</text>
</comment>
<sequence length="107" mass="11971">TTAPCETFDGMVDASYIKQRDVLINNQRVTEDEINGLRPDNQESYTAESGENTVDITIDIPGEASEMGNVTIKDSSLVEYFEVFYKGPNDDNFKPFNPDESNPTEPK</sequence>
<reference evidence="2" key="1">
    <citation type="submission" date="2022-03" db="EMBL/GenBank/DDBJ databases">
        <authorList>
            <person name="Martin C."/>
        </authorList>
    </citation>
    <scope>NUCLEOTIDE SEQUENCE</scope>
</reference>
<dbReference type="Proteomes" id="UP000749559">
    <property type="component" value="Unassembled WGS sequence"/>
</dbReference>
<dbReference type="EMBL" id="CAIIXF020000007">
    <property type="protein sequence ID" value="CAH1790397.1"/>
    <property type="molecule type" value="Genomic_DNA"/>
</dbReference>
<feature type="non-terminal residue" evidence="2">
    <location>
        <position position="107"/>
    </location>
</feature>
<keyword evidence="3" id="KW-1185">Reference proteome</keyword>
<proteinExistence type="predicted"/>
<dbReference type="AlphaFoldDB" id="A0A8S4PAK2"/>
<feature type="region of interest" description="Disordered" evidence="1">
    <location>
        <begin position="87"/>
        <end position="107"/>
    </location>
</feature>
<organism evidence="2 3">
    <name type="scientific">Owenia fusiformis</name>
    <name type="common">Polychaete worm</name>
    <dbReference type="NCBI Taxonomy" id="6347"/>
    <lineage>
        <taxon>Eukaryota</taxon>
        <taxon>Metazoa</taxon>
        <taxon>Spiralia</taxon>
        <taxon>Lophotrochozoa</taxon>
        <taxon>Annelida</taxon>
        <taxon>Polychaeta</taxon>
        <taxon>Sedentaria</taxon>
        <taxon>Canalipalpata</taxon>
        <taxon>Sabellida</taxon>
        <taxon>Oweniida</taxon>
        <taxon>Oweniidae</taxon>
        <taxon>Owenia</taxon>
    </lineage>
</organism>
<evidence type="ECO:0000313" key="3">
    <source>
        <dbReference type="Proteomes" id="UP000749559"/>
    </source>
</evidence>
<evidence type="ECO:0000313" key="2">
    <source>
        <dbReference type="EMBL" id="CAH1790397.1"/>
    </source>
</evidence>